<feature type="compositionally biased region" description="Polar residues" evidence="1">
    <location>
        <begin position="1"/>
        <end position="10"/>
    </location>
</feature>
<proteinExistence type="predicted"/>
<reference evidence="3" key="1">
    <citation type="submission" date="2020-05" db="EMBL/GenBank/DDBJ databases">
        <authorList>
            <person name="Chiriac C."/>
            <person name="Salcher M."/>
            <person name="Ghai R."/>
            <person name="Kavagutti S V."/>
        </authorList>
    </citation>
    <scope>NUCLEOTIDE SEQUENCE</scope>
</reference>
<evidence type="ECO:0000256" key="1">
    <source>
        <dbReference type="SAM" id="MobiDB-lite"/>
    </source>
</evidence>
<evidence type="ECO:0000313" key="2">
    <source>
        <dbReference type="EMBL" id="CAB4214926.1"/>
    </source>
</evidence>
<organism evidence="3">
    <name type="scientific">uncultured Caudovirales phage</name>
    <dbReference type="NCBI Taxonomy" id="2100421"/>
    <lineage>
        <taxon>Viruses</taxon>
        <taxon>Duplodnaviria</taxon>
        <taxon>Heunggongvirae</taxon>
        <taxon>Uroviricota</taxon>
        <taxon>Caudoviricetes</taxon>
        <taxon>Peduoviridae</taxon>
        <taxon>Maltschvirus</taxon>
        <taxon>Maltschvirus maltsch</taxon>
    </lineage>
</organism>
<name>A0A6J5SVT7_9CAUD</name>
<accession>A0A6J5SVT7</accession>
<evidence type="ECO:0000313" key="3">
    <source>
        <dbReference type="EMBL" id="CAB4219682.1"/>
    </source>
</evidence>
<dbReference type="EMBL" id="LR797480">
    <property type="protein sequence ID" value="CAB4219682.1"/>
    <property type="molecule type" value="Genomic_DNA"/>
</dbReference>
<feature type="region of interest" description="Disordered" evidence="1">
    <location>
        <begin position="1"/>
        <end position="23"/>
    </location>
</feature>
<protein>
    <submittedName>
        <fullName evidence="3">Uncharacterized protein</fullName>
    </submittedName>
</protein>
<sequence>MNALDFNSLTPAEKGQLTKATNKANDKQMEYSAEARAAYYAVEGPARKEWEAARQVAAVAKSAAYAAADAVFEATMDAAEAVRKAATDETYKALMASQEQGYLHFLHDVRAAEAALLAKKEGF</sequence>
<dbReference type="EMBL" id="LR797420">
    <property type="protein sequence ID" value="CAB4214926.1"/>
    <property type="molecule type" value="Genomic_DNA"/>
</dbReference>
<gene>
    <name evidence="2" type="ORF">UFOVP1467_16</name>
    <name evidence="3" type="ORF">UFOVP1616_63</name>
</gene>